<proteinExistence type="predicted"/>
<dbReference type="Pfam" id="PF12017">
    <property type="entry name" value="Tnp_P_element"/>
    <property type="match status" value="1"/>
</dbReference>
<evidence type="ECO:0000259" key="2">
    <source>
        <dbReference type="Pfam" id="PF21787"/>
    </source>
</evidence>
<evidence type="ECO:0000313" key="3">
    <source>
        <dbReference type="EMBL" id="CAB4036261.1"/>
    </source>
</evidence>
<protein>
    <submittedName>
        <fullName evidence="3">DNA transposase THAP9</fullName>
    </submittedName>
</protein>
<dbReference type="OrthoDB" id="7312725at2759"/>
<feature type="domain" description="THAP9-like helix-turn-helix" evidence="1">
    <location>
        <begin position="21"/>
        <end position="49"/>
    </location>
</feature>
<dbReference type="EMBL" id="CACRXK020021850">
    <property type="protein sequence ID" value="CAB4036261.1"/>
    <property type="molecule type" value="Genomic_DNA"/>
</dbReference>
<organism evidence="3 4">
    <name type="scientific">Paramuricea clavata</name>
    <name type="common">Red gorgonian</name>
    <name type="synonym">Violescent sea-whip</name>
    <dbReference type="NCBI Taxonomy" id="317549"/>
    <lineage>
        <taxon>Eukaryota</taxon>
        <taxon>Metazoa</taxon>
        <taxon>Cnidaria</taxon>
        <taxon>Anthozoa</taxon>
        <taxon>Octocorallia</taxon>
        <taxon>Malacalcyonacea</taxon>
        <taxon>Plexauridae</taxon>
        <taxon>Paramuricea</taxon>
    </lineage>
</organism>
<keyword evidence="4" id="KW-1185">Reference proteome</keyword>
<name>A0A6S7JYN9_PARCT</name>
<dbReference type="AlphaFoldDB" id="A0A6S7JYN9"/>
<evidence type="ECO:0000259" key="1">
    <source>
        <dbReference type="Pfam" id="PF12017"/>
    </source>
</evidence>
<evidence type="ECO:0000313" key="4">
    <source>
        <dbReference type="Proteomes" id="UP001152795"/>
    </source>
</evidence>
<sequence length="152" mass="17072">MPDSCAAYNSTNRRVKSSDGTTLSFHNPRSYRFVRKSLHLPCPAAIRSWAAAIDCEPVFFTDVIDELKNNLDEDEKDCAILVDEMSIKKEVLWDGKNKKFAGNTDYGCILAEEQDSIATNALVFMTVGLKKPWFNGKMQASTVNQRSNQLTD</sequence>
<accession>A0A6S7JYN9</accession>
<reference evidence="3" key="1">
    <citation type="submission" date="2020-04" db="EMBL/GenBank/DDBJ databases">
        <authorList>
            <person name="Alioto T."/>
            <person name="Alioto T."/>
            <person name="Gomez Garrido J."/>
        </authorList>
    </citation>
    <scope>NUCLEOTIDE SEQUENCE</scope>
    <source>
        <strain evidence="3">A484AB</strain>
    </source>
</reference>
<dbReference type="Pfam" id="PF21787">
    <property type="entry name" value="TNP-like_RNaseH_N"/>
    <property type="match status" value="1"/>
</dbReference>
<gene>
    <name evidence="3" type="ORF">PACLA_8A007107</name>
</gene>
<dbReference type="Proteomes" id="UP001152795">
    <property type="component" value="Unassembled WGS sequence"/>
</dbReference>
<feature type="domain" description="Transposable element P transposase-like RNase H" evidence="2">
    <location>
        <begin position="55"/>
        <end position="133"/>
    </location>
</feature>
<comment type="caution">
    <text evidence="3">The sequence shown here is derived from an EMBL/GenBank/DDBJ whole genome shotgun (WGS) entry which is preliminary data.</text>
</comment>
<dbReference type="InterPro" id="IPR021896">
    <property type="entry name" value="THAP9-like_HTH"/>
</dbReference>
<dbReference type="InterPro" id="IPR048365">
    <property type="entry name" value="TNP-like_RNaseH_N"/>
</dbReference>